<dbReference type="EnsemblPlants" id="MELO3C024629.2.1">
    <property type="protein sequence ID" value="MELO3C024629.2.1"/>
    <property type="gene ID" value="MELO3C024629.2"/>
</dbReference>
<name>A0A9I9DV82_CUCME</name>
<dbReference type="AlphaFoldDB" id="A0A9I9DV82"/>
<proteinExistence type="predicted"/>
<evidence type="ECO:0000313" key="1">
    <source>
        <dbReference type="EnsemblPlants" id="MELO3C024629.2.1"/>
    </source>
</evidence>
<protein>
    <submittedName>
        <fullName evidence="1">Uncharacterized protein</fullName>
    </submittedName>
</protein>
<dbReference type="Gramene" id="MELO3C024629.2.1">
    <property type="protein sequence ID" value="MELO3C024629.2.1"/>
    <property type="gene ID" value="MELO3C024629.2"/>
</dbReference>
<organism evidence="1">
    <name type="scientific">Cucumis melo</name>
    <name type="common">Muskmelon</name>
    <dbReference type="NCBI Taxonomy" id="3656"/>
    <lineage>
        <taxon>Eukaryota</taxon>
        <taxon>Viridiplantae</taxon>
        <taxon>Streptophyta</taxon>
        <taxon>Embryophyta</taxon>
        <taxon>Tracheophyta</taxon>
        <taxon>Spermatophyta</taxon>
        <taxon>Magnoliopsida</taxon>
        <taxon>eudicotyledons</taxon>
        <taxon>Gunneridae</taxon>
        <taxon>Pentapetalae</taxon>
        <taxon>rosids</taxon>
        <taxon>fabids</taxon>
        <taxon>Cucurbitales</taxon>
        <taxon>Cucurbitaceae</taxon>
        <taxon>Benincaseae</taxon>
        <taxon>Cucumis</taxon>
    </lineage>
</organism>
<reference evidence="1" key="1">
    <citation type="submission" date="2023-03" db="UniProtKB">
        <authorList>
            <consortium name="EnsemblPlants"/>
        </authorList>
    </citation>
    <scope>IDENTIFICATION</scope>
</reference>
<accession>A0A9I9DV82</accession>
<sequence length="49" mass="5294">MKPVEELDRATSIMVIDFKISVNNGDTVCWSSSRVGGDLSTSVSYIVAD</sequence>